<dbReference type="InterPro" id="IPR036116">
    <property type="entry name" value="FN3_sf"/>
</dbReference>
<feature type="chain" id="PRO_5047416582" description="Fibronectin type-III domain-containing protein" evidence="1">
    <location>
        <begin position="26"/>
        <end position="445"/>
    </location>
</feature>
<dbReference type="Gene3D" id="2.60.40.2810">
    <property type="match status" value="1"/>
</dbReference>
<evidence type="ECO:0000313" key="4">
    <source>
        <dbReference type="Proteomes" id="UP001352263"/>
    </source>
</evidence>
<dbReference type="Gene3D" id="2.60.40.10">
    <property type="entry name" value="Immunoglobulins"/>
    <property type="match status" value="3"/>
</dbReference>
<feature type="signal peptide" evidence="1">
    <location>
        <begin position="1"/>
        <end position="25"/>
    </location>
</feature>
<evidence type="ECO:0000256" key="1">
    <source>
        <dbReference type="SAM" id="SignalP"/>
    </source>
</evidence>
<sequence>MRKNKLSYGPLLLALIVAGICDVRAQTVPPWAAANAANANGAGIVYVQYDVPPPANVQATDGTILGKVDISWNSVSPTAKYWVYRDGVLISSSTGITATIFTDTAPDGYKTYSYTVTAGMDGGVSDPSTANTGYALADGSVLKMTATDGTVTDKVNIAWTKVGGAEGYRIYKNDTLLNTVTGESVVTFSDASVAGQATVHAYAVTAYKGATETLKSTDNGHANVTPASLTGDMETLINKPSDPYVPVVTDANMPGDTFVYVVTAQGTNGVVTVVGNKLIYTPNVDYQGNDVFTVRATDKAGATVTGDVKVFVGCPNPTIYGAEASDDLTNLVGLTQVANCGDPVNTKVSVQILNGGREIKKEALSLTKVTGDNLYYSFTTDISTLSDGTYTINMTMTDAYNHTATANSQLVVDWNGQATPSFTYKSVPVFTGSTTTESLGNIGIK</sequence>
<dbReference type="Proteomes" id="UP001352263">
    <property type="component" value="Unassembled WGS sequence"/>
</dbReference>
<feature type="domain" description="Fibronectin type-III" evidence="2">
    <location>
        <begin position="53"/>
        <end position="138"/>
    </location>
</feature>
<name>A0ABU6J3J7_9BURK</name>
<comment type="caution">
    <text evidence="3">The sequence shown here is derived from an EMBL/GenBank/DDBJ whole genome shotgun (WGS) entry which is preliminary data.</text>
</comment>
<dbReference type="Pfam" id="PF17963">
    <property type="entry name" value="Big_9"/>
    <property type="match status" value="1"/>
</dbReference>
<dbReference type="InterPro" id="IPR013783">
    <property type="entry name" value="Ig-like_fold"/>
</dbReference>
<proteinExistence type="predicted"/>
<organism evidence="3 4">
    <name type="scientific">Noviherbaspirillum album</name>
    <dbReference type="NCBI Taxonomy" id="3080276"/>
    <lineage>
        <taxon>Bacteria</taxon>
        <taxon>Pseudomonadati</taxon>
        <taxon>Pseudomonadota</taxon>
        <taxon>Betaproteobacteria</taxon>
        <taxon>Burkholderiales</taxon>
        <taxon>Oxalobacteraceae</taxon>
        <taxon>Noviherbaspirillum</taxon>
    </lineage>
</organism>
<dbReference type="InterPro" id="IPR003961">
    <property type="entry name" value="FN3_dom"/>
</dbReference>
<keyword evidence="1" id="KW-0732">Signal</keyword>
<accession>A0ABU6J3J7</accession>
<evidence type="ECO:0000259" key="2">
    <source>
        <dbReference type="PROSITE" id="PS50853"/>
    </source>
</evidence>
<evidence type="ECO:0000313" key="3">
    <source>
        <dbReference type="EMBL" id="MEC4718216.1"/>
    </source>
</evidence>
<dbReference type="PROSITE" id="PS50853">
    <property type="entry name" value="FN3"/>
    <property type="match status" value="1"/>
</dbReference>
<gene>
    <name evidence="3" type="ORF">RY831_03585</name>
</gene>
<dbReference type="EMBL" id="JAWIIV010000002">
    <property type="protein sequence ID" value="MEC4718216.1"/>
    <property type="molecule type" value="Genomic_DNA"/>
</dbReference>
<protein>
    <recommendedName>
        <fullName evidence="2">Fibronectin type-III domain-containing protein</fullName>
    </recommendedName>
</protein>
<dbReference type="SUPFAM" id="SSF49265">
    <property type="entry name" value="Fibronectin type III"/>
    <property type="match status" value="1"/>
</dbReference>
<keyword evidence="4" id="KW-1185">Reference proteome</keyword>
<reference evidence="3 4" key="1">
    <citation type="submission" date="2023-10" db="EMBL/GenBank/DDBJ databases">
        <title>Noviherbaspirillum sp. CPCC 100848 genome assembly.</title>
        <authorList>
            <person name="Li X.Y."/>
            <person name="Fang X.M."/>
        </authorList>
    </citation>
    <scope>NUCLEOTIDE SEQUENCE [LARGE SCALE GENOMIC DNA]</scope>
    <source>
        <strain evidence="3 4">CPCC 100848</strain>
    </source>
</reference>
<dbReference type="RefSeq" id="WP_326504969.1">
    <property type="nucleotide sequence ID" value="NZ_JAWIIV010000002.1"/>
</dbReference>